<evidence type="ECO:0000256" key="1">
    <source>
        <dbReference type="SAM" id="MobiDB-lite"/>
    </source>
</evidence>
<gene>
    <name evidence="2" type="ORF">DJ021_00840</name>
</gene>
<reference evidence="3" key="1">
    <citation type="submission" date="2018-05" db="EMBL/GenBank/DDBJ databases">
        <authorList>
            <person name="Li X."/>
        </authorList>
    </citation>
    <scope>NUCLEOTIDE SEQUENCE [LARGE SCALE GENOMIC DNA]</scope>
    <source>
        <strain evidence="3">HKS-05</strain>
    </source>
</reference>
<proteinExistence type="predicted"/>
<feature type="region of interest" description="Disordered" evidence="1">
    <location>
        <begin position="1"/>
        <end position="65"/>
    </location>
</feature>
<dbReference type="OrthoDB" id="10002915at2"/>
<evidence type="ECO:0000313" key="2">
    <source>
        <dbReference type="EMBL" id="RAK58445.1"/>
    </source>
</evidence>
<dbReference type="EMBL" id="QFYP01000001">
    <property type="protein sequence ID" value="RAK58445.1"/>
    <property type="molecule type" value="Genomic_DNA"/>
</dbReference>
<dbReference type="Proteomes" id="UP000249842">
    <property type="component" value="Unassembled WGS sequence"/>
</dbReference>
<comment type="caution">
    <text evidence="2">The sequence shown here is derived from an EMBL/GenBank/DDBJ whole genome shotgun (WGS) entry which is preliminary data.</text>
</comment>
<organism evidence="2 3">
    <name type="scientific">Phenylobacterium hankyongense</name>
    <dbReference type="NCBI Taxonomy" id="1813876"/>
    <lineage>
        <taxon>Bacteria</taxon>
        <taxon>Pseudomonadati</taxon>
        <taxon>Pseudomonadota</taxon>
        <taxon>Alphaproteobacteria</taxon>
        <taxon>Caulobacterales</taxon>
        <taxon>Caulobacteraceae</taxon>
        <taxon>Phenylobacterium</taxon>
    </lineage>
</organism>
<evidence type="ECO:0000313" key="3">
    <source>
        <dbReference type="Proteomes" id="UP000249842"/>
    </source>
</evidence>
<sequence>MEDSESQAPDHAPQDASSNEDAHDEAQRAASGLKDQIAALRAQVRDAQDTLRDPRRQQERRTFKR</sequence>
<protein>
    <submittedName>
        <fullName evidence="2">Uncharacterized protein</fullName>
    </submittedName>
</protein>
<name>A0A328AW23_9CAUL</name>
<accession>A0A328AW23</accession>
<feature type="compositionally biased region" description="Basic and acidic residues" evidence="1">
    <location>
        <begin position="43"/>
        <end position="65"/>
    </location>
</feature>
<dbReference type="AlphaFoldDB" id="A0A328AW23"/>
<keyword evidence="3" id="KW-1185">Reference proteome</keyword>
<dbReference type="RefSeq" id="WP_111455717.1">
    <property type="nucleotide sequence ID" value="NZ_QFYP01000001.1"/>
</dbReference>